<reference evidence="1 2" key="1">
    <citation type="submission" date="2019-03" db="EMBL/GenBank/DDBJ databases">
        <title>Genomic Encyclopedia of Type Strains, Phase IV (KMG-V): Genome sequencing to study the core and pangenomes of soil and plant-associated prokaryotes.</title>
        <authorList>
            <person name="Whitman W."/>
        </authorList>
    </citation>
    <scope>NUCLEOTIDE SEQUENCE [LARGE SCALE GENOMIC DNA]</scope>
    <source>
        <strain evidence="1 2">FB403</strain>
    </source>
</reference>
<comment type="caution">
    <text evidence="1">The sequence shown here is derived from an EMBL/GenBank/DDBJ whole genome shotgun (WGS) entry which is preliminary data.</text>
</comment>
<dbReference type="InterPro" id="IPR010064">
    <property type="entry name" value="HK97-gp10_tail"/>
</dbReference>
<evidence type="ECO:0000313" key="2">
    <source>
        <dbReference type="Proteomes" id="UP000295021"/>
    </source>
</evidence>
<dbReference type="AlphaFoldDB" id="A0AAX2QN48"/>
<dbReference type="EMBL" id="SMBI01000005">
    <property type="protein sequence ID" value="TCU25288.1"/>
    <property type="molecule type" value="Genomic_DNA"/>
</dbReference>
<sequence length="150" mass="16232">MRVTVDVDGLKELDRALRGLKASTAKSVARRVLMKAGEPIAEAGRAQAPLGPTGNLKASYGVGTKLTRRQSKLSKKENDVEVYIGPNDPAAIQTEFGNEHQAPEPHLRPAWDAGKDRALEDIKTGLWAEISKAVARLARKADRLARKAQG</sequence>
<evidence type="ECO:0000313" key="1">
    <source>
        <dbReference type="EMBL" id="TCU25288.1"/>
    </source>
</evidence>
<proteinExistence type="predicted"/>
<dbReference type="NCBIfam" id="TIGR01725">
    <property type="entry name" value="phge_HK97_gp10"/>
    <property type="match status" value="1"/>
</dbReference>
<protein>
    <submittedName>
        <fullName evidence="1">HK97 gp10 family phage protein</fullName>
    </submittedName>
</protein>
<dbReference type="RefSeq" id="WP_245521135.1">
    <property type="nucleotide sequence ID" value="NZ_SMBI01000005.1"/>
</dbReference>
<accession>A0AAX2QN48</accession>
<name>A0AAX2QN48_9HYPH</name>
<organism evidence="1 2">
    <name type="scientific">Rhizobium laguerreae</name>
    <dbReference type="NCBI Taxonomy" id="1076926"/>
    <lineage>
        <taxon>Bacteria</taxon>
        <taxon>Pseudomonadati</taxon>
        <taxon>Pseudomonadota</taxon>
        <taxon>Alphaproteobacteria</taxon>
        <taxon>Hyphomicrobiales</taxon>
        <taxon>Rhizobiaceae</taxon>
        <taxon>Rhizobium/Agrobacterium group</taxon>
        <taxon>Rhizobium</taxon>
    </lineage>
</organism>
<gene>
    <name evidence="1" type="ORF">EV131_105402</name>
</gene>
<dbReference type="Proteomes" id="UP000295021">
    <property type="component" value="Unassembled WGS sequence"/>
</dbReference>
<dbReference type="Pfam" id="PF04883">
    <property type="entry name" value="HK97-gp10_like"/>
    <property type="match status" value="1"/>
</dbReference>